<name>A0A7W9AXJ0_9HYPH</name>
<gene>
    <name evidence="1" type="ORF">FHS76_002107</name>
</gene>
<organism evidence="1 2">
    <name type="scientific">Brucella daejeonensis</name>
    <dbReference type="NCBI Taxonomy" id="659015"/>
    <lineage>
        <taxon>Bacteria</taxon>
        <taxon>Pseudomonadati</taxon>
        <taxon>Pseudomonadota</taxon>
        <taxon>Alphaproteobacteria</taxon>
        <taxon>Hyphomicrobiales</taxon>
        <taxon>Brucellaceae</taxon>
        <taxon>Brucella/Ochrobactrum group</taxon>
        <taxon>Brucella</taxon>
    </lineage>
</organism>
<sequence>MSVIITITLFVTGDGPVADILWPVHQQLGFLLFLLAFARGGWGIMNIATPTQTWSGGKADNCRAPVSLCVDARCSGLGALARIRR</sequence>
<reference evidence="1 2" key="1">
    <citation type="submission" date="2020-08" db="EMBL/GenBank/DDBJ databases">
        <title>Genomic Encyclopedia of Type Strains, Phase IV (KMG-IV): sequencing the most valuable type-strain genomes for metagenomic binning, comparative biology and taxonomic classification.</title>
        <authorList>
            <person name="Goeker M."/>
        </authorList>
    </citation>
    <scope>NUCLEOTIDE SEQUENCE [LARGE SCALE GENOMIC DNA]</scope>
    <source>
        <strain evidence="1 2">DSM 26944</strain>
    </source>
</reference>
<protein>
    <submittedName>
        <fullName evidence="1">Cytochrome b561</fullName>
    </submittedName>
</protein>
<accession>A0A7W9AXJ0</accession>
<dbReference type="Proteomes" id="UP000555546">
    <property type="component" value="Unassembled WGS sequence"/>
</dbReference>
<dbReference type="AlphaFoldDB" id="A0A7W9AXJ0"/>
<proteinExistence type="predicted"/>
<evidence type="ECO:0000313" key="2">
    <source>
        <dbReference type="Proteomes" id="UP000555546"/>
    </source>
</evidence>
<dbReference type="RefSeq" id="WP_183651660.1">
    <property type="nucleotide sequence ID" value="NZ_JACIJG010000006.1"/>
</dbReference>
<evidence type="ECO:0000313" key="1">
    <source>
        <dbReference type="EMBL" id="MBB5702232.1"/>
    </source>
</evidence>
<comment type="caution">
    <text evidence="1">The sequence shown here is derived from an EMBL/GenBank/DDBJ whole genome shotgun (WGS) entry which is preliminary data.</text>
</comment>
<dbReference type="EMBL" id="JACIJG010000006">
    <property type="protein sequence ID" value="MBB5702232.1"/>
    <property type="molecule type" value="Genomic_DNA"/>
</dbReference>
<keyword evidence="2" id="KW-1185">Reference proteome</keyword>